<evidence type="ECO:0000313" key="3">
    <source>
        <dbReference type="Proteomes" id="UP001500460"/>
    </source>
</evidence>
<keyword evidence="1" id="KW-1133">Transmembrane helix</keyword>
<proteinExistence type="predicted"/>
<protein>
    <recommendedName>
        <fullName evidence="4">Secreted protein</fullName>
    </recommendedName>
</protein>
<evidence type="ECO:0008006" key="4">
    <source>
        <dbReference type="Google" id="ProtNLM"/>
    </source>
</evidence>
<sequence length="62" mass="6474">MSVPGAPAWELKRGPRAAWAGAEDGGRRAGEGPGVFWFPGSGVIVVTEVVLVARWCSVPVRA</sequence>
<reference evidence="2 3" key="1">
    <citation type="journal article" date="2019" name="Int. J. Syst. Evol. Microbiol.">
        <title>The Global Catalogue of Microorganisms (GCM) 10K type strain sequencing project: providing services to taxonomists for standard genome sequencing and annotation.</title>
        <authorList>
            <consortium name="The Broad Institute Genomics Platform"/>
            <consortium name="The Broad Institute Genome Sequencing Center for Infectious Disease"/>
            <person name="Wu L."/>
            <person name="Ma J."/>
        </authorList>
    </citation>
    <scope>NUCLEOTIDE SEQUENCE [LARGE SCALE GENOMIC DNA]</scope>
    <source>
        <strain evidence="2 3">JCM 6922</strain>
    </source>
</reference>
<gene>
    <name evidence="2" type="ORF">GCM10010421_16580</name>
</gene>
<keyword evidence="1" id="KW-0472">Membrane</keyword>
<dbReference type="EMBL" id="BAAATK010000007">
    <property type="protein sequence ID" value="GAA2429212.1"/>
    <property type="molecule type" value="Genomic_DNA"/>
</dbReference>
<keyword evidence="1" id="KW-0812">Transmembrane</keyword>
<comment type="caution">
    <text evidence="2">The sequence shown here is derived from an EMBL/GenBank/DDBJ whole genome shotgun (WGS) entry which is preliminary data.</text>
</comment>
<name>A0ABN3JIL9_9ACTN</name>
<feature type="transmembrane region" description="Helical" evidence="1">
    <location>
        <begin position="36"/>
        <end position="56"/>
    </location>
</feature>
<evidence type="ECO:0000256" key="1">
    <source>
        <dbReference type="SAM" id="Phobius"/>
    </source>
</evidence>
<organism evidence="2 3">
    <name type="scientific">Streptomyces glaucus</name>
    <dbReference type="NCBI Taxonomy" id="284029"/>
    <lineage>
        <taxon>Bacteria</taxon>
        <taxon>Bacillati</taxon>
        <taxon>Actinomycetota</taxon>
        <taxon>Actinomycetes</taxon>
        <taxon>Kitasatosporales</taxon>
        <taxon>Streptomycetaceae</taxon>
        <taxon>Streptomyces</taxon>
    </lineage>
</organism>
<accession>A0ABN3JIL9</accession>
<evidence type="ECO:0000313" key="2">
    <source>
        <dbReference type="EMBL" id="GAA2429212.1"/>
    </source>
</evidence>
<keyword evidence="3" id="KW-1185">Reference proteome</keyword>
<dbReference type="Proteomes" id="UP001500460">
    <property type="component" value="Unassembled WGS sequence"/>
</dbReference>